<evidence type="ECO:0000313" key="3">
    <source>
        <dbReference type="EMBL" id="KAF2964539.1"/>
    </source>
</evidence>
<evidence type="ECO:0000313" key="4">
    <source>
        <dbReference type="Proteomes" id="UP000481858"/>
    </source>
</evidence>
<dbReference type="Proteomes" id="UP000481858">
    <property type="component" value="Unassembled WGS sequence"/>
</dbReference>
<dbReference type="EMBL" id="WUBL01000147">
    <property type="protein sequence ID" value="KAF2964539.1"/>
    <property type="molecule type" value="Genomic_DNA"/>
</dbReference>
<keyword evidence="4" id="KW-1185">Reference proteome</keyword>
<keyword evidence="1" id="KW-1133">Transmembrane helix</keyword>
<feature type="chain" id="PRO_5029015383" evidence="2">
    <location>
        <begin position="21"/>
        <end position="184"/>
    </location>
</feature>
<keyword evidence="2" id="KW-0732">Signal</keyword>
<keyword evidence="1" id="KW-0472">Membrane</keyword>
<feature type="signal peptide" evidence="2">
    <location>
        <begin position="1"/>
        <end position="20"/>
    </location>
</feature>
<feature type="transmembrane region" description="Helical" evidence="1">
    <location>
        <begin position="151"/>
        <end position="170"/>
    </location>
</feature>
<accession>A0A7C8IV30</accession>
<gene>
    <name evidence="3" type="ORF">GQX73_g9040</name>
</gene>
<comment type="caution">
    <text evidence="3">The sequence shown here is derived from an EMBL/GenBank/DDBJ whole genome shotgun (WGS) entry which is preliminary data.</text>
</comment>
<name>A0A7C8IV30_9PEZI</name>
<dbReference type="InParanoid" id="A0A7C8IV30"/>
<sequence length="184" mass="19391">MKSSFLTFFAIGGFIASAIANPIAVTNSVEKRQDLTELGATLETLLANIQKQTAIINSTLETVPSNPTDADASAAQIAPQLQAITDLITAVNSTVVKRAVAEAHYGKPDLFKTISFIIYEVLFTVKVILFKLGLGKVVIYLTPLVLSLKGLIFSLDLVIGGALLAVGPIVNELLKAVGLALIGL</sequence>
<protein>
    <submittedName>
        <fullName evidence="3">Uncharacterized protein</fullName>
    </submittedName>
</protein>
<reference evidence="3 4" key="1">
    <citation type="submission" date="2019-12" db="EMBL/GenBank/DDBJ databases">
        <title>Draft genome sequence of the ascomycete Xylaria multiplex DSM 110363.</title>
        <authorList>
            <person name="Buettner E."/>
            <person name="Kellner H."/>
        </authorList>
    </citation>
    <scope>NUCLEOTIDE SEQUENCE [LARGE SCALE GENOMIC DNA]</scope>
    <source>
        <strain evidence="3 4">DSM 110363</strain>
    </source>
</reference>
<organism evidence="3 4">
    <name type="scientific">Xylaria multiplex</name>
    <dbReference type="NCBI Taxonomy" id="323545"/>
    <lineage>
        <taxon>Eukaryota</taxon>
        <taxon>Fungi</taxon>
        <taxon>Dikarya</taxon>
        <taxon>Ascomycota</taxon>
        <taxon>Pezizomycotina</taxon>
        <taxon>Sordariomycetes</taxon>
        <taxon>Xylariomycetidae</taxon>
        <taxon>Xylariales</taxon>
        <taxon>Xylariaceae</taxon>
        <taxon>Xylaria</taxon>
    </lineage>
</organism>
<evidence type="ECO:0000256" key="2">
    <source>
        <dbReference type="SAM" id="SignalP"/>
    </source>
</evidence>
<evidence type="ECO:0000256" key="1">
    <source>
        <dbReference type="SAM" id="Phobius"/>
    </source>
</evidence>
<dbReference type="OrthoDB" id="4751730at2759"/>
<dbReference type="AlphaFoldDB" id="A0A7C8IV30"/>
<keyword evidence="1" id="KW-0812">Transmembrane</keyword>
<proteinExistence type="predicted"/>
<feature type="transmembrane region" description="Helical" evidence="1">
    <location>
        <begin position="116"/>
        <end position="139"/>
    </location>
</feature>